<name>A0A194W1R0_CYTMA</name>
<dbReference type="EMBL" id="CM003103">
    <property type="protein sequence ID" value="KUI70399.1"/>
    <property type="molecule type" value="Genomic_DNA"/>
</dbReference>
<gene>
    <name evidence="1" type="ORF">VM1G_11708</name>
</gene>
<evidence type="ECO:0000313" key="2">
    <source>
        <dbReference type="Proteomes" id="UP000078559"/>
    </source>
</evidence>
<protein>
    <submittedName>
        <fullName evidence="1">Uncharacterized protein</fullName>
    </submittedName>
</protein>
<reference evidence="1" key="1">
    <citation type="submission" date="2014-12" db="EMBL/GenBank/DDBJ databases">
        <title>Genome Sequence of Valsa Canker Pathogens Uncovers a Specific Adaption of Colonization on Woody Bark.</title>
        <authorList>
            <person name="Yin Z."/>
            <person name="Liu H."/>
            <person name="Gao X."/>
            <person name="Li Z."/>
            <person name="Song N."/>
            <person name="Ke X."/>
            <person name="Dai Q."/>
            <person name="Wu Y."/>
            <person name="Sun Y."/>
            <person name="Xu J.-R."/>
            <person name="Kang Z.K."/>
            <person name="Wang L."/>
            <person name="Huang L."/>
        </authorList>
    </citation>
    <scope>NUCLEOTIDE SEQUENCE [LARGE SCALE GENOMIC DNA]</scope>
    <source>
        <strain evidence="1">03-8</strain>
    </source>
</reference>
<sequence>MPTATSVSGWALDPSAPSTRRQLHAVLTTVIFSLAREKRSIQISLSFGDFWVHAAPPSHSSQVATPLWSSELDPSHHNTKHIWHDTGLYITDFTSAPVTTSTETLTSDEYDDWVTITEMAPIYLVHQATDTTSAAANPTSSDEASMAALVIVASARKITICAIISALFSFFAI</sequence>
<evidence type="ECO:0000313" key="1">
    <source>
        <dbReference type="EMBL" id="KUI70399.1"/>
    </source>
</evidence>
<dbReference type="Proteomes" id="UP000078559">
    <property type="component" value="Chromosome 6"/>
</dbReference>
<keyword evidence="2" id="KW-1185">Reference proteome</keyword>
<proteinExistence type="predicted"/>
<accession>A0A194W1R0</accession>
<dbReference type="AlphaFoldDB" id="A0A194W1R0"/>
<organism evidence="1 2">
    <name type="scientific">Cytospora mali</name>
    <name type="common">Apple Valsa canker fungus</name>
    <name type="synonym">Valsa mali</name>
    <dbReference type="NCBI Taxonomy" id="578113"/>
    <lineage>
        <taxon>Eukaryota</taxon>
        <taxon>Fungi</taxon>
        <taxon>Dikarya</taxon>
        <taxon>Ascomycota</taxon>
        <taxon>Pezizomycotina</taxon>
        <taxon>Sordariomycetes</taxon>
        <taxon>Sordariomycetidae</taxon>
        <taxon>Diaporthales</taxon>
        <taxon>Cytosporaceae</taxon>
        <taxon>Cytospora</taxon>
    </lineage>
</organism>
<dbReference type="SMR" id="A0A194W1R0"/>